<feature type="region of interest" description="Disordered" evidence="4">
    <location>
        <begin position="286"/>
        <end position="305"/>
    </location>
</feature>
<keyword evidence="5" id="KW-1133">Transmembrane helix</keyword>
<dbReference type="PROSITE" id="PS50853">
    <property type="entry name" value="FN3"/>
    <property type="match status" value="5"/>
</dbReference>
<protein>
    <submittedName>
        <fullName evidence="9">Ig-like and fibronectin type-III domain-containing protein 1</fullName>
    </submittedName>
</protein>
<proteinExistence type="predicted"/>
<dbReference type="SMART" id="SM00408">
    <property type="entry name" value="IGc2"/>
    <property type="match status" value="2"/>
</dbReference>
<dbReference type="KEGG" id="goe:100909364"/>
<dbReference type="InterPro" id="IPR036116">
    <property type="entry name" value="FN3_sf"/>
</dbReference>
<evidence type="ECO:0000256" key="2">
    <source>
        <dbReference type="ARBA" id="ARBA00023157"/>
    </source>
</evidence>
<evidence type="ECO:0000259" key="6">
    <source>
        <dbReference type="PROSITE" id="PS50835"/>
    </source>
</evidence>
<dbReference type="Pfam" id="PF01682">
    <property type="entry name" value="DB"/>
    <property type="match status" value="4"/>
</dbReference>
<evidence type="ECO:0000256" key="3">
    <source>
        <dbReference type="ARBA" id="ARBA00023319"/>
    </source>
</evidence>
<keyword evidence="1" id="KW-0677">Repeat</keyword>
<feature type="domain" description="Fibronectin type-III" evidence="7">
    <location>
        <begin position="806"/>
        <end position="907"/>
    </location>
</feature>
<evidence type="ECO:0000259" key="7">
    <source>
        <dbReference type="PROSITE" id="PS50853"/>
    </source>
</evidence>
<keyword evidence="5" id="KW-0472">Membrane</keyword>
<dbReference type="InterPro" id="IPR002602">
    <property type="entry name" value="DB"/>
</dbReference>
<dbReference type="SMART" id="SM00060">
    <property type="entry name" value="FN3"/>
    <property type="match status" value="5"/>
</dbReference>
<dbReference type="Pfam" id="PF07679">
    <property type="entry name" value="I-set"/>
    <property type="match status" value="1"/>
</dbReference>
<evidence type="ECO:0000256" key="5">
    <source>
        <dbReference type="SAM" id="Phobius"/>
    </source>
</evidence>
<dbReference type="SMART" id="SM00406">
    <property type="entry name" value="IGv"/>
    <property type="match status" value="2"/>
</dbReference>
<feature type="domain" description="Fibronectin type-III" evidence="7">
    <location>
        <begin position="694"/>
        <end position="793"/>
    </location>
</feature>
<dbReference type="SMART" id="SM00409">
    <property type="entry name" value="IG"/>
    <property type="match status" value="2"/>
</dbReference>
<evidence type="ECO:0000313" key="8">
    <source>
        <dbReference type="Proteomes" id="UP000694867"/>
    </source>
</evidence>
<dbReference type="PANTHER" id="PTHR13817:SF155">
    <property type="entry name" value="IG-LIKE AND FIBRONECTIN TYPE-III DOMAIN-CONTAINING PROTEIN C25G4.10"/>
    <property type="match status" value="1"/>
</dbReference>
<feature type="domain" description="Ig-like" evidence="6">
    <location>
        <begin position="10"/>
        <end position="112"/>
    </location>
</feature>
<accession>A0AAJ7SFH1</accession>
<feature type="domain" description="Fibronectin type-III" evidence="7">
    <location>
        <begin position="240"/>
        <end position="356"/>
    </location>
</feature>
<feature type="domain" description="Fibronectin type-III" evidence="7">
    <location>
        <begin position="482"/>
        <end position="576"/>
    </location>
</feature>
<gene>
    <name evidence="9" type="primary">LOC100909364</name>
</gene>
<dbReference type="GO" id="GO:0030154">
    <property type="term" value="P:cell differentiation"/>
    <property type="evidence" value="ECO:0007669"/>
    <property type="project" value="UniProtKB-ARBA"/>
</dbReference>
<dbReference type="GO" id="GO:0009653">
    <property type="term" value="P:anatomical structure morphogenesis"/>
    <property type="evidence" value="ECO:0007669"/>
    <property type="project" value="UniProtKB-ARBA"/>
</dbReference>
<keyword evidence="2" id="KW-1015">Disulfide bond</keyword>
<evidence type="ECO:0000256" key="1">
    <source>
        <dbReference type="ARBA" id="ARBA00022737"/>
    </source>
</evidence>
<evidence type="ECO:0000313" key="9">
    <source>
        <dbReference type="RefSeq" id="XP_028967539.1"/>
    </source>
</evidence>
<sequence length="1410" mass="156199">MVFFNSSAVPSLQNTPLDPVLSTVGDEALIDCVVTNQQNYSVMWKRLSDGDKGVILTVGTTRANGDSRFSVLHNKNNETGHNSWVLRIHPTRHSDSGRYSCELNTQPHQTLTRLLTVLQEDVPTREESVTLNLNHNYTACCAQQGIPQECFGYCTLHGIVTGSHNSPRSCLEYISTLTECLTDGRNHMPCCLEQGIPKTCRSVCVGDYSLQTITEHYKCMDYTMQTLACISSGIEILPGQPKNVEIEAISPTQLKIDWLAPHQQTAVHNYIINITELASFDPNVSLMNSTEEKPKGSDEDKSGVSLGHSIKLGANQTSFTMRGLKPSTMYQISIYSQNSEGQSLPTIPIRILTLGSEKKPSNQGDIKAASAKETIPDIRACCVDKEVKQERCLKTMCDPSNSHEATLTDIMICAPWANVTFSCMANNIDHTDCCKRRGIPEDCLYFCTGKVTKIDYNHFKCLEYMPFYGSCVLEHYGVLPGNPVRVTVNGVSQKWAVISWDPPKEKPETVTRYSFYYRKLDGFQENEPYFQILGVDSPYLLDGLQPGSFYEVFVAAENKFGSSEGSERLIIDTKPVDEEPTNSTTGYSETECCMEAKLNEECMPLCSYKVKLNDLQRLGPKCMHQLDILMRCGAGGRDHSPCCQRYAVNPACISMCSGKLSANQYDSFNPRLCTREMGAILTCMEEGTGKIPSMPDDFHVAFTTPTSVHLEWQKNPDNGENINVTNYKVFYTEVFGDIPPTPLNYTMNITVKAPMAIINGLKENTKYSFYSIATNEFGQSTPSLILLVTTPTSGVNEKRVDAVLSPPYGVEVIHSTVRTIAVKWQPPIHVPPHQEILYTVYYQATNATGNVTEQDELPNTVTTMFTQLLLTNLTYDTQYKISVQARTPEGDRNSPVSEVVLAWTDAAIPAYVNLPLIAPIGPIREGSNITVACLGYGVPAPNTSIYINGQLLVALPRHQVAVALQRITRNITRLSCYADNGYGPGGYTSLSVHVLSSPIVTIPVEEVQSEEGATARLNCKVSGFPEPQFHWTRDRQSRNSIRTTDTVGLQAVPDMEMPHTYTSSLILKRISKADAGKYYCSASNQYGMMTRSVELKVNEANPDKNSSSCCAEQGVSPACLSACAYDVDIMFALKKPECIQDLDKLMHCAADGSDHRLCCKTKGVPWSCQKWCAGRPVQVPTHCALISAREIVSCFEEGKGILPGPPPNVKASRLNGEILVTWDKPTKHPEVVQWYKIFWRIVGSMDANKNETDKLEFRFPADDDKIYEILVKAGNHYGMSQPADALVVHSNSITAYSEHQQAVGDGGRILVSLFISLIVMAVAAAGFMWYYRRQKKGSGHSASNQGVSFENPTYLKDGISLSPATNSVNFNSVFAFQKDKDSSAELDLTERSGPRAVENQYEDFRHVRLH</sequence>
<feature type="compositionally biased region" description="Basic and acidic residues" evidence="4">
    <location>
        <begin position="290"/>
        <end position="302"/>
    </location>
</feature>
<keyword evidence="8" id="KW-1185">Reference proteome</keyword>
<dbReference type="SUPFAM" id="SSF48726">
    <property type="entry name" value="Immunoglobulin"/>
    <property type="match status" value="2"/>
</dbReference>
<dbReference type="Pfam" id="PF00041">
    <property type="entry name" value="fn3"/>
    <property type="match status" value="4"/>
</dbReference>
<dbReference type="InterPro" id="IPR003961">
    <property type="entry name" value="FN3_dom"/>
</dbReference>
<dbReference type="PROSITE" id="PS50835">
    <property type="entry name" value="IG_LIKE"/>
    <property type="match status" value="2"/>
</dbReference>
<keyword evidence="5" id="KW-0812">Transmembrane</keyword>
<dbReference type="InterPro" id="IPR050964">
    <property type="entry name" value="Striated_Muscle_Regulatory"/>
</dbReference>
<dbReference type="SUPFAM" id="SSF49265">
    <property type="entry name" value="Fibronectin type III"/>
    <property type="match status" value="3"/>
</dbReference>
<dbReference type="InterPro" id="IPR013783">
    <property type="entry name" value="Ig-like_fold"/>
</dbReference>
<reference evidence="9" key="1">
    <citation type="submission" date="2025-08" db="UniProtKB">
        <authorList>
            <consortium name="RefSeq"/>
        </authorList>
    </citation>
    <scope>IDENTIFICATION</scope>
</reference>
<dbReference type="InterPro" id="IPR013106">
    <property type="entry name" value="Ig_V-set"/>
</dbReference>
<keyword evidence="3" id="KW-0393">Immunoglobulin domain</keyword>
<dbReference type="InterPro" id="IPR003598">
    <property type="entry name" value="Ig_sub2"/>
</dbReference>
<dbReference type="InterPro" id="IPR007110">
    <property type="entry name" value="Ig-like_dom"/>
</dbReference>
<dbReference type="PANTHER" id="PTHR13817">
    <property type="entry name" value="TITIN"/>
    <property type="match status" value="1"/>
</dbReference>
<dbReference type="InterPro" id="IPR003599">
    <property type="entry name" value="Ig_sub"/>
</dbReference>
<dbReference type="RefSeq" id="XP_028967539.1">
    <property type="nucleotide sequence ID" value="XM_029111706.1"/>
</dbReference>
<dbReference type="InterPro" id="IPR013098">
    <property type="entry name" value="Ig_I-set"/>
</dbReference>
<feature type="domain" description="Ig-like" evidence="6">
    <location>
        <begin position="998"/>
        <end position="1096"/>
    </location>
</feature>
<name>A0AAJ7SFH1_9ACAR</name>
<dbReference type="GeneID" id="100909364"/>
<dbReference type="InterPro" id="IPR036179">
    <property type="entry name" value="Ig-like_dom_sf"/>
</dbReference>
<feature type="domain" description="Fibronectin type-III" evidence="7">
    <location>
        <begin position="1205"/>
        <end position="1293"/>
    </location>
</feature>
<dbReference type="Proteomes" id="UP000694867">
    <property type="component" value="Unplaced"/>
</dbReference>
<dbReference type="CDD" id="cd00063">
    <property type="entry name" value="FN3"/>
    <property type="match status" value="5"/>
</dbReference>
<dbReference type="Gene3D" id="2.60.40.10">
    <property type="entry name" value="Immunoglobulins"/>
    <property type="match status" value="7"/>
</dbReference>
<organism evidence="8 9">
    <name type="scientific">Galendromus occidentalis</name>
    <name type="common">western predatory mite</name>
    <dbReference type="NCBI Taxonomy" id="34638"/>
    <lineage>
        <taxon>Eukaryota</taxon>
        <taxon>Metazoa</taxon>
        <taxon>Ecdysozoa</taxon>
        <taxon>Arthropoda</taxon>
        <taxon>Chelicerata</taxon>
        <taxon>Arachnida</taxon>
        <taxon>Acari</taxon>
        <taxon>Parasitiformes</taxon>
        <taxon>Mesostigmata</taxon>
        <taxon>Gamasina</taxon>
        <taxon>Phytoseioidea</taxon>
        <taxon>Phytoseiidae</taxon>
        <taxon>Typhlodrominae</taxon>
        <taxon>Galendromus</taxon>
    </lineage>
</organism>
<evidence type="ECO:0000256" key="4">
    <source>
        <dbReference type="SAM" id="MobiDB-lite"/>
    </source>
</evidence>
<dbReference type="FunFam" id="2.60.40.10:FF:000032">
    <property type="entry name" value="palladin isoform X1"/>
    <property type="match status" value="1"/>
</dbReference>
<feature type="transmembrane region" description="Helical" evidence="5">
    <location>
        <begin position="1309"/>
        <end position="1331"/>
    </location>
</feature>